<accession>A0A1B8PFW8</accession>
<evidence type="ECO:0000313" key="2">
    <source>
        <dbReference type="EMBL" id="OBX47810.1"/>
    </source>
</evidence>
<evidence type="ECO:0000313" key="3">
    <source>
        <dbReference type="Proteomes" id="UP000092611"/>
    </source>
</evidence>
<keyword evidence="1" id="KW-1133">Transmembrane helix</keyword>
<proteinExistence type="predicted"/>
<dbReference type="EMBL" id="LZDL01000007">
    <property type="protein sequence ID" value="OBX47810.1"/>
    <property type="molecule type" value="Genomic_DNA"/>
</dbReference>
<feature type="transmembrane region" description="Helical" evidence="1">
    <location>
        <begin position="33"/>
        <end position="55"/>
    </location>
</feature>
<dbReference type="AlphaFoldDB" id="A0A1B8PFW8"/>
<reference evidence="2 3" key="1">
    <citation type="submission" date="2016-06" db="EMBL/GenBank/DDBJ databases">
        <title>Draft genome of Haemophilus haemolyticus CCUG 24149.</title>
        <authorList>
            <person name="Engstrom-Jakobsson H."/>
            <person name="Salva-Serra F."/>
            <person name="Thorell K."/>
            <person name="Gonzales-Siles L."/>
            <person name="Karlsson R."/>
            <person name="Boulund F."/>
            <person name="Engstrand L."/>
            <person name="Kristiansson E."/>
            <person name="Moore E."/>
        </authorList>
    </citation>
    <scope>NUCLEOTIDE SEQUENCE [LARGE SCALE GENOMIC DNA]</scope>
    <source>
        <strain evidence="2 3">CCUG 24149</strain>
    </source>
</reference>
<evidence type="ECO:0008006" key="4">
    <source>
        <dbReference type="Google" id="ProtNLM"/>
    </source>
</evidence>
<feature type="transmembrane region" description="Helical" evidence="1">
    <location>
        <begin position="86"/>
        <end position="108"/>
    </location>
</feature>
<dbReference type="RefSeq" id="WP_065246002.1">
    <property type="nucleotide sequence ID" value="NZ_LZDL01000007.1"/>
</dbReference>
<organism evidence="2 3">
    <name type="scientific">Haemophilus haemolyticus</name>
    <dbReference type="NCBI Taxonomy" id="726"/>
    <lineage>
        <taxon>Bacteria</taxon>
        <taxon>Pseudomonadati</taxon>
        <taxon>Pseudomonadota</taxon>
        <taxon>Gammaproteobacteria</taxon>
        <taxon>Pasteurellales</taxon>
        <taxon>Pasteurellaceae</taxon>
        <taxon>Haemophilus</taxon>
    </lineage>
</organism>
<gene>
    <name evidence="2" type="ORF">A9Z62_07755</name>
</gene>
<name>A0A1B8PFW8_HAEHA</name>
<evidence type="ECO:0000256" key="1">
    <source>
        <dbReference type="SAM" id="Phobius"/>
    </source>
</evidence>
<comment type="caution">
    <text evidence="2">The sequence shown here is derived from an EMBL/GenBank/DDBJ whole genome shotgun (WGS) entry which is preliminary data.</text>
</comment>
<keyword evidence="1" id="KW-0812">Transmembrane</keyword>
<feature type="transmembrane region" description="Helical" evidence="1">
    <location>
        <begin position="114"/>
        <end position="136"/>
    </location>
</feature>
<keyword evidence="1" id="KW-0472">Membrane</keyword>
<dbReference type="Proteomes" id="UP000092611">
    <property type="component" value="Unassembled WGS sequence"/>
</dbReference>
<sequence>MKSFKLTLFLTLLAGGFGYIASCFVVRYFETDVSGVSFLLVAFLLLPITQLGNIIKELSSDSIYNNLNESEKRRLKKLIQMKRKQLYILVGLLVILSVLCTLGFQLVTQYKAEFLFSLIGVTLADIVFFFHALAVMDEINDFKNLLKDRQEKSELQQKTLERLKSHSNYD</sequence>
<protein>
    <recommendedName>
        <fullName evidence="4">DUF2721 domain-containing protein</fullName>
    </recommendedName>
</protein>